<protein>
    <recommendedName>
        <fullName evidence="1">Phosphoesterase</fullName>
        <ecNumber evidence="1">3.1.4.-</ecNumber>
    </recommendedName>
</protein>
<dbReference type="InterPro" id="IPR029052">
    <property type="entry name" value="Metallo-depent_PP-like"/>
</dbReference>
<organism evidence="3 4">
    <name type="scientific">Methermicoccus shengliensis</name>
    <dbReference type="NCBI Taxonomy" id="660064"/>
    <lineage>
        <taxon>Archaea</taxon>
        <taxon>Methanobacteriati</taxon>
        <taxon>Methanobacteriota</taxon>
        <taxon>Stenosarchaea group</taxon>
        <taxon>Methanomicrobia</taxon>
        <taxon>Methanosarcinales</taxon>
        <taxon>Methermicoccaceae</taxon>
        <taxon>Methermicoccus</taxon>
    </lineage>
</organism>
<comment type="cofactor">
    <cofactor evidence="1">
        <name>a divalent metal cation</name>
        <dbReference type="ChEBI" id="CHEBI:60240"/>
    </cofactor>
</comment>
<dbReference type="InterPro" id="IPR000979">
    <property type="entry name" value="Phosphodiesterase_MJ0936/Vps29"/>
</dbReference>
<dbReference type="PANTHER" id="PTHR11124">
    <property type="entry name" value="VACUOLAR SORTING PROTEIN VPS29"/>
    <property type="match status" value="1"/>
</dbReference>
<sequence>MNVLVMADTHLTEARLPRSIAVQLDEADACIHAGDLVSMSFYEALEGQVPVYAVCGNSDDDEVRSLLPEHRVFVLGGVRIGVVHSVGDWQPEQASRYRALEMGVDVLVYGHLHRPLLSRSKVLTICPGSPTYPRMSEPSVVWLHIHEGNVYVKVVPIGKPACEYLNFSKFGGNGVE</sequence>
<dbReference type="NCBIfam" id="TIGR00040">
    <property type="entry name" value="yfcE"/>
    <property type="match status" value="1"/>
</dbReference>
<dbReference type="GO" id="GO:0016787">
    <property type="term" value="F:hydrolase activity"/>
    <property type="evidence" value="ECO:0007669"/>
    <property type="project" value="UniProtKB-UniRule"/>
</dbReference>
<comment type="similarity">
    <text evidence="1">Belongs to the metallophosphoesterase superfamily. YfcE family.</text>
</comment>
<evidence type="ECO:0000313" key="4">
    <source>
        <dbReference type="Proteomes" id="UP000600363"/>
    </source>
</evidence>
<dbReference type="RefSeq" id="WP_042686189.1">
    <property type="nucleotide sequence ID" value="NZ_DUIH01000017.1"/>
</dbReference>
<proteinExistence type="inferred from homology"/>
<comment type="caution">
    <text evidence="3">The sequence shown here is derived from an EMBL/GenBank/DDBJ whole genome shotgun (WGS) entry which is preliminary data.</text>
</comment>
<dbReference type="AlphaFoldDB" id="A0A832W027"/>
<name>A0A832W027_9EURY</name>
<dbReference type="GO" id="GO:0046872">
    <property type="term" value="F:metal ion binding"/>
    <property type="evidence" value="ECO:0007669"/>
    <property type="project" value="UniProtKB-KW"/>
</dbReference>
<dbReference type="Pfam" id="PF12850">
    <property type="entry name" value="Metallophos_2"/>
    <property type="match status" value="1"/>
</dbReference>
<reference evidence="3" key="1">
    <citation type="journal article" date="2020" name="bioRxiv">
        <title>A rank-normalized archaeal taxonomy based on genome phylogeny resolves widespread incomplete and uneven classifications.</title>
        <authorList>
            <person name="Rinke C."/>
            <person name="Chuvochina M."/>
            <person name="Mussig A.J."/>
            <person name="Chaumeil P.-A."/>
            <person name="Waite D.W."/>
            <person name="Whitman W.B."/>
            <person name="Parks D.H."/>
            <person name="Hugenholtz P."/>
        </authorList>
    </citation>
    <scope>NUCLEOTIDE SEQUENCE</scope>
    <source>
        <strain evidence="3">UBA12518</strain>
    </source>
</reference>
<dbReference type="SUPFAM" id="SSF56300">
    <property type="entry name" value="Metallo-dependent phosphatases"/>
    <property type="match status" value="1"/>
</dbReference>
<dbReference type="Proteomes" id="UP000600363">
    <property type="component" value="Unassembled WGS sequence"/>
</dbReference>
<evidence type="ECO:0000313" key="3">
    <source>
        <dbReference type="EMBL" id="HIH70024.1"/>
    </source>
</evidence>
<accession>A0A832W027</accession>
<dbReference type="EMBL" id="DUIH01000017">
    <property type="protein sequence ID" value="HIH70024.1"/>
    <property type="molecule type" value="Genomic_DNA"/>
</dbReference>
<evidence type="ECO:0000259" key="2">
    <source>
        <dbReference type="Pfam" id="PF12850"/>
    </source>
</evidence>
<dbReference type="Gene3D" id="3.60.21.10">
    <property type="match status" value="1"/>
</dbReference>
<dbReference type="EC" id="3.1.4.-" evidence="1"/>
<gene>
    <name evidence="3" type="ORF">HA299_05385</name>
</gene>
<evidence type="ECO:0000256" key="1">
    <source>
        <dbReference type="RuleBase" id="RU362039"/>
    </source>
</evidence>
<keyword evidence="1" id="KW-0479">Metal-binding</keyword>
<dbReference type="InterPro" id="IPR041802">
    <property type="entry name" value="MPP_YfcE"/>
</dbReference>
<feature type="domain" description="Calcineurin-like phosphoesterase" evidence="2">
    <location>
        <begin position="1"/>
        <end position="147"/>
    </location>
</feature>
<dbReference type="CDD" id="cd00841">
    <property type="entry name" value="MPP_YfcE"/>
    <property type="match status" value="1"/>
</dbReference>
<dbReference type="InterPro" id="IPR024654">
    <property type="entry name" value="Calcineurin-like_PHP_lpxH"/>
</dbReference>